<reference evidence="14" key="1">
    <citation type="journal article" date="2018" name="J. ISSAAS">
        <title>The contribution of mitochondrial metagenomics to large-scale data mining and phylogenetic analysis of Coleoptera.</title>
        <authorList>
            <person name="Miller K."/>
            <person name="Linard B."/>
            <person name="Motyka M."/>
            <person name="Bocek M."/>
            <person name="Vogler A.P."/>
        </authorList>
    </citation>
    <scope>NUCLEOTIDE SEQUENCE</scope>
</reference>
<comment type="subcellular location">
    <subcellularLocation>
        <location evidence="1 12">Mitochondrion membrane</location>
        <topology evidence="1 12">Single-pass membrane protein</topology>
    </subcellularLocation>
</comment>
<dbReference type="GO" id="GO:0015986">
    <property type="term" value="P:proton motive force-driven ATP synthesis"/>
    <property type="evidence" value="ECO:0007669"/>
    <property type="project" value="InterPro"/>
</dbReference>
<gene>
    <name evidence="14" type="primary">atp8</name>
</gene>
<feature type="transmembrane region" description="Helical" evidence="13">
    <location>
        <begin position="12"/>
        <end position="35"/>
    </location>
</feature>
<evidence type="ECO:0000256" key="2">
    <source>
        <dbReference type="ARBA" id="ARBA00008892"/>
    </source>
</evidence>
<geneLocation type="mitochondrion" evidence="14"/>
<keyword evidence="9 12" id="KW-0406">Ion transport</keyword>
<name>A0A346RHQ9_9CUCU</name>
<dbReference type="GO" id="GO:0045259">
    <property type="term" value="C:proton-transporting ATP synthase complex"/>
    <property type="evidence" value="ECO:0007669"/>
    <property type="project" value="UniProtKB-KW"/>
</dbReference>
<proteinExistence type="inferred from homology"/>
<evidence type="ECO:0000256" key="8">
    <source>
        <dbReference type="ARBA" id="ARBA00022989"/>
    </source>
</evidence>
<evidence type="ECO:0000313" key="14">
    <source>
        <dbReference type="EMBL" id="AXS65606.1"/>
    </source>
</evidence>
<dbReference type="GO" id="GO:0015078">
    <property type="term" value="F:proton transmembrane transporter activity"/>
    <property type="evidence" value="ECO:0007669"/>
    <property type="project" value="InterPro"/>
</dbReference>
<keyword evidence="6 12" id="KW-0812">Transmembrane</keyword>
<keyword evidence="10 12" id="KW-0496">Mitochondrion</keyword>
<keyword evidence="4 12" id="KW-0813">Transport</keyword>
<evidence type="ECO:0000256" key="5">
    <source>
        <dbReference type="ARBA" id="ARBA00022547"/>
    </source>
</evidence>
<evidence type="ECO:0000256" key="10">
    <source>
        <dbReference type="ARBA" id="ARBA00023128"/>
    </source>
</evidence>
<dbReference type="EMBL" id="MG193421">
    <property type="protein sequence ID" value="AXS65606.1"/>
    <property type="molecule type" value="Genomic_DNA"/>
</dbReference>
<dbReference type="InterPro" id="IPR001421">
    <property type="entry name" value="ATP8_metazoa"/>
</dbReference>
<evidence type="ECO:0000256" key="3">
    <source>
        <dbReference type="ARBA" id="ARBA00011291"/>
    </source>
</evidence>
<evidence type="ECO:0000256" key="6">
    <source>
        <dbReference type="ARBA" id="ARBA00022692"/>
    </source>
</evidence>
<evidence type="ECO:0000256" key="11">
    <source>
        <dbReference type="ARBA" id="ARBA00023136"/>
    </source>
</evidence>
<evidence type="ECO:0000256" key="13">
    <source>
        <dbReference type="SAM" id="Phobius"/>
    </source>
</evidence>
<protein>
    <recommendedName>
        <fullName evidence="12">ATP synthase complex subunit 8</fullName>
    </recommendedName>
</protein>
<dbReference type="GO" id="GO:0031966">
    <property type="term" value="C:mitochondrial membrane"/>
    <property type="evidence" value="ECO:0007669"/>
    <property type="project" value="UniProtKB-SubCell"/>
</dbReference>
<evidence type="ECO:0000256" key="9">
    <source>
        <dbReference type="ARBA" id="ARBA00023065"/>
    </source>
</evidence>
<dbReference type="Pfam" id="PF00895">
    <property type="entry name" value="ATP-synt_8"/>
    <property type="match status" value="1"/>
</dbReference>
<evidence type="ECO:0000256" key="12">
    <source>
        <dbReference type="RuleBase" id="RU003661"/>
    </source>
</evidence>
<sequence length="52" mass="6475">MPQMMPMKWMTLALFFMTILIIYVILNYFCFTYPLPPSNKKKNHNIKFNWKW</sequence>
<evidence type="ECO:0000256" key="1">
    <source>
        <dbReference type="ARBA" id="ARBA00004304"/>
    </source>
</evidence>
<dbReference type="AlphaFoldDB" id="A0A346RHQ9"/>
<keyword evidence="8 13" id="KW-1133">Transmembrane helix</keyword>
<keyword evidence="7 12" id="KW-0375">Hydrogen ion transport</keyword>
<evidence type="ECO:0000256" key="4">
    <source>
        <dbReference type="ARBA" id="ARBA00022448"/>
    </source>
</evidence>
<comment type="subunit">
    <text evidence="3">F-type ATPases have 2 components, CF(1) - the catalytic core - and CF(0) - the membrane proton channel.</text>
</comment>
<keyword evidence="11 13" id="KW-0472">Membrane</keyword>
<keyword evidence="5 12" id="KW-0138">CF(0)</keyword>
<organism evidence="14">
    <name type="scientific">Cucujoidea sp. 34 KM-2017</name>
    <dbReference type="NCBI Taxonomy" id="2219372"/>
    <lineage>
        <taxon>Eukaryota</taxon>
        <taxon>Metazoa</taxon>
        <taxon>Ecdysozoa</taxon>
        <taxon>Arthropoda</taxon>
        <taxon>Hexapoda</taxon>
        <taxon>Insecta</taxon>
        <taxon>Pterygota</taxon>
        <taxon>Neoptera</taxon>
        <taxon>Endopterygota</taxon>
        <taxon>Coleoptera</taxon>
        <taxon>Polyphaga</taxon>
        <taxon>Cucujiformia</taxon>
    </lineage>
</organism>
<comment type="similarity">
    <text evidence="2 12">Belongs to the ATPase protein 8 family.</text>
</comment>
<accession>A0A346RHQ9</accession>
<evidence type="ECO:0000256" key="7">
    <source>
        <dbReference type="ARBA" id="ARBA00022781"/>
    </source>
</evidence>